<reference evidence="12 13" key="1">
    <citation type="journal article" date="2019" name="Sci. Rep.">
        <title>Comparative genomics of chytrid fungi reveal insights into the obligate biotrophic and pathogenic lifestyle of Synchytrium endobioticum.</title>
        <authorList>
            <person name="van de Vossenberg B.T.L.H."/>
            <person name="Warris S."/>
            <person name="Nguyen H.D.T."/>
            <person name="van Gent-Pelzer M.P.E."/>
            <person name="Joly D.L."/>
            <person name="van de Geest H.C."/>
            <person name="Bonants P.J.M."/>
            <person name="Smith D.S."/>
            <person name="Levesque C.A."/>
            <person name="van der Lee T.A.J."/>
        </authorList>
    </citation>
    <scope>NUCLEOTIDE SEQUENCE [LARGE SCALE GENOMIC DNA]</scope>
    <source>
        <strain evidence="12 13">CBS 809.83</strain>
    </source>
</reference>
<evidence type="ECO:0000313" key="13">
    <source>
        <dbReference type="Proteomes" id="UP000318582"/>
    </source>
</evidence>
<name>A0A507DRQ3_9FUNG</name>
<evidence type="ECO:0000256" key="5">
    <source>
        <dbReference type="ARBA" id="ARBA00022946"/>
    </source>
</evidence>
<evidence type="ECO:0000256" key="2">
    <source>
        <dbReference type="ARBA" id="ARBA00005687"/>
    </source>
</evidence>
<evidence type="ECO:0000256" key="4">
    <source>
        <dbReference type="ARBA" id="ARBA00022792"/>
    </source>
</evidence>
<dbReference type="GO" id="GO:0007005">
    <property type="term" value="P:mitochondrion organization"/>
    <property type="evidence" value="ECO:0007669"/>
    <property type="project" value="InterPro"/>
</dbReference>
<keyword evidence="6 11" id="KW-1133">Transmembrane helix</keyword>
<dbReference type="GO" id="GO:0000001">
    <property type="term" value="P:mitochondrion inheritance"/>
    <property type="evidence" value="ECO:0007669"/>
    <property type="project" value="InterPro"/>
</dbReference>
<organism evidence="12 13">
    <name type="scientific">Powellomyces hirtus</name>
    <dbReference type="NCBI Taxonomy" id="109895"/>
    <lineage>
        <taxon>Eukaryota</taxon>
        <taxon>Fungi</taxon>
        <taxon>Fungi incertae sedis</taxon>
        <taxon>Chytridiomycota</taxon>
        <taxon>Chytridiomycota incertae sedis</taxon>
        <taxon>Chytridiomycetes</taxon>
        <taxon>Spizellomycetales</taxon>
        <taxon>Powellomycetaceae</taxon>
        <taxon>Powellomyces</taxon>
    </lineage>
</organism>
<comment type="similarity">
    <text evidence="2">Belongs to the MDM31/MDM32 family.</text>
</comment>
<dbReference type="InterPro" id="IPR012571">
    <property type="entry name" value="Mdm31/Mdm32"/>
</dbReference>
<feature type="compositionally biased region" description="Low complexity" evidence="10">
    <location>
        <begin position="155"/>
        <end position="174"/>
    </location>
</feature>
<evidence type="ECO:0000256" key="9">
    <source>
        <dbReference type="ARBA" id="ARBA00025191"/>
    </source>
</evidence>
<comment type="function">
    <text evidence="9">Involved in the organization of the mitochondrial membranes and the global structure of the mitochondria. Also required for mitochondrial distribution and mobility as well as for the maintenance of mitochondrial DNA nucleoids structures.</text>
</comment>
<comment type="subcellular location">
    <subcellularLocation>
        <location evidence="1">Mitochondrion inner membrane</location>
    </subcellularLocation>
</comment>
<evidence type="ECO:0000256" key="8">
    <source>
        <dbReference type="ARBA" id="ARBA00023136"/>
    </source>
</evidence>
<keyword evidence="13" id="KW-1185">Reference proteome</keyword>
<protein>
    <recommendedName>
        <fullName evidence="14">Mitochondrial distribution and morphology protein family 31/32</fullName>
    </recommendedName>
</protein>
<keyword evidence="7" id="KW-0496">Mitochondrion</keyword>
<sequence length="762" mass="85564">MNRCGTSFFGLLAARGTTSFCGPGRRTAFSQPLQHNGWIPPASSSSPSSHTSSAAFFFARHSNIFSTHSSASSRSALAAPPHILPPRLSFLREFFKRSYTTGRPIVKRSGGFGFGLFKRSRDRVSGEECRFYALNHPGVGRMYATEPPPTSVPKYPSQSQSQPQYTPRTPSSTSAQSSQLPPPSRSDGASTTLSPPPSSGYHPESYGAAALGSVTQSWRVARAELLDNVGGFWPRLRLRIRLFLMGSQRPWRADDVFALFSWIFMGHTLFLLVGTTTFLSLLLGVANSLQFQAYLGKAISDYVTEETGMKVTFESAIVPRWKEGVIRLENVSIICNDQTWTELKNAERRHKGMLSYEPGELDVNWTYWDLTFRHIDVTLSLWRWLDGKGLIKECSLKGVRGEIDRRHVEWPEDWTPIRREPQAGDFEMSRFVVEDLLVTIRNPKFRPYSVSIFTAEMPQLRKQWLLYDLMRADIMNGMFDNCLFSVHKPQRPELVLSADGDAQPKWGKMSHLKLNGLPIDHLNAGVQGPLGWITRGYLDIDLQLLFPQTENDDFLSIIRDELDGLTDVALDKIEEVISRHPETANRLESPIIRHYRSKHDDNAVETSSAPSNTVTANKEAPAMVMVWNVRLNDIKASVPLVSPHISYINSALIRPIVGYLNAVKTSISVSFRAKMDVSNFDGAWTIYQASLTEVLAEEVGRAITQLVAQQRAQHLRRVATWSLQSVTRNLAALVEYARGVRGWREWNEGRLGPMGSGMWTGI</sequence>
<proteinExistence type="inferred from homology"/>
<dbReference type="PANTHER" id="PTHR31068">
    <property type="entry name" value="MITOCHONDRIAL DISTRIBUTION AND MORPHOLOGY PROTEIN 31"/>
    <property type="match status" value="1"/>
</dbReference>
<dbReference type="STRING" id="109895.A0A507DRQ3"/>
<evidence type="ECO:0000256" key="3">
    <source>
        <dbReference type="ARBA" id="ARBA00022692"/>
    </source>
</evidence>
<keyword evidence="4" id="KW-0999">Mitochondrion inner membrane</keyword>
<accession>A0A507DRQ3</accession>
<dbReference type="Pfam" id="PF08118">
    <property type="entry name" value="MDM31_MDM32"/>
    <property type="match status" value="1"/>
</dbReference>
<evidence type="ECO:0008006" key="14">
    <source>
        <dbReference type="Google" id="ProtNLM"/>
    </source>
</evidence>
<evidence type="ECO:0000256" key="11">
    <source>
        <dbReference type="SAM" id="Phobius"/>
    </source>
</evidence>
<dbReference type="PANTHER" id="PTHR31068:SF0">
    <property type="entry name" value="MITOCHONDRIAL DISTRIBUTION AND MORPHOLOGY PROTEIN 31"/>
    <property type="match status" value="1"/>
</dbReference>
<keyword evidence="5" id="KW-0809">Transit peptide</keyword>
<gene>
    <name evidence="12" type="ORF">PhCBS80983_g05951</name>
</gene>
<evidence type="ECO:0000313" key="12">
    <source>
        <dbReference type="EMBL" id="TPX54393.1"/>
    </source>
</evidence>
<evidence type="ECO:0000256" key="1">
    <source>
        <dbReference type="ARBA" id="ARBA00004273"/>
    </source>
</evidence>
<keyword evidence="8 11" id="KW-0472">Membrane</keyword>
<keyword evidence="3 11" id="KW-0812">Transmembrane</keyword>
<feature type="transmembrane region" description="Helical" evidence="11">
    <location>
        <begin position="259"/>
        <end position="285"/>
    </location>
</feature>
<dbReference type="Proteomes" id="UP000318582">
    <property type="component" value="Unassembled WGS sequence"/>
</dbReference>
<dbReference type="GO" id="GO:0005743">
    <property type="term" value="C:mitochondrial inner membrane"/>
    <property type="evidence" value="ECO:0007669"/>
    <property type="project" value="UniProtKB-SubCell"/>
</dbReference>
<evidence type="ECO:0000256" key="7">
    <source>
        <dbReference type="ARBA" id="ARBA00023128"/>
    </source>
</evidence>
<dbReference type="EMBL" id="QEAQ01000158">
    <property type="protein sequence ID" value="TPX54393.1"/>
    <property type="molecule type" value="Genomic_DNA"/>
</dbReference>
<evidence type="ECO:0000256" key="6">
    <source>
        <dbReference type="ARBA" id="ARBA00022989"/>
    </source>
</evidence>
<comment type="caution">
    <text evidence="12">The sequence shown here is derived from an EMBL/GenBank/DDBJ whole genome shotgun (WGS) entry which is preliminary data.</text>
</comment>
<feature type="region of interest" description="Disordered" evidence="10">
    <location>
        <begin position="140"/>
        <end position="205"/>
    </location>
</feature>
<dbReference type="AlphaFoldDB" id="A0A507DRQ3"/>
<evidence type="ECO:0000256" key="10">
    <source>
        <dbReference type="SAM" id="MobiDB-lite"/>
    </source>
</evidence>